<dbReference type="GO" id="GO:0009368">
    <property type="term" value="C:endopeptidase Clp complex"/>
    <property type="evidence" value="ECO:0007669"/>
    <property type="project" value="TreeGrafter"/>
</dbReference>
<dbReference type="OrthoDB" id="9806592at2"/>
<evidence type="ECO:0000256" key="4">
    <source>
        <dbReference type="ARBA" id="ARBA00022801"/>
    </source>
</evidence>
<dbReference type="CDD" id="cd07016">
    <property type="entry name" value="S14_ClpP_1"/>
    <property type="match status" value="1"/>
</dbReference>
<dbReference type="Proteomes" id="UP000287857">
    <property type="component" value="Unassembled WGS sequence"/>
</dbReference>
<dbReference type="NCBIfam" id="NF045542">
    <property type="entry name" value="Clp_rel_HeadMat"/>
    <property type="match status" value="1"/>
</dbReference>
<evidence type="ECO:0000313" key="8">
    <source>
        <dbReference type="Proteomes" id="UP000287857"/>
    </source>
</evidence>
<dbReference type="InterPro" id="IPR001907">
    <property type="entry name" value="ClpP"/>
</dbReference>
<organism evidence="7 8">
    <name type="scientific">Vagococcus vulneris</name>
    <dbReference type="NCBI Taxonomy" id="1977869"/>
    <lineage>
        <taxon>Bacteria</taxon>
        <taxon>Bacillati</taxon>
        <taxon>Bacillota</taxon>
        <taxon>Bacilli</taxon>
        <taxon>Lactobacillales</taxon>
        <taxon>Enterococcaceae</taxon>
        <taxon>Vagococcus</taxon>
    </lineage>
</organism>
<dbReference type="GO" id="GO:0006515">
    <property type="term" value="P:protein quality control for misfolded or incompletely synthesized proteins"/>
    <property type="evidence" value="ECO:0007669"/>
    <property type="project" value="TreeGrafter"/>
</dbReference>
<keyword evidence="8" id="KW-1185">Reference proteome</keyword>
<dbReference type="AlphaFoldDB" id="A0A429ZTD4"/>
<dbReference type="RefSeq" id="WP_125984670.1">
    <property type="nucleotide sequence ID" value="NZ_NGJS01000020.1"/>
</dbReference>
<reference evidence="7 8" key="1">
    <citation type="submission" date="2017-05" db="EMBL/GenBank/DDBJ databases">
        <title>Vagococcus spp. assemblies.</title>
        <authorList>
            <person name="Gulvik C.A."/>
        </authorList>
    </citation>
    <scope>NUCLEOTIDE SEQUENCE [LARGE SCALE GENOMIC DNA]</scope>
    <source>
        <strain evidence="7 8">SS1995</strain>
    </source>
</reference>
<comment type="similarity">
    <text evidence="1 6">Belongs to the peptidase S14 family.</text>
</comment>
<dbReference type="SUPFAM" id="SSF52096">
    <property type="entry name" value="ClpP/crotonase"/>
    <property type="match status" value="1"/>
</dbReference>
<dbReference type="PANTHER" id="PTHR10381:SF70">
    <property type="entry name" value="ATP-DEPENDENT CLP PROTEASE PROTEOLYTIC SUBUNIT"/>
    <property type="match status" value="1"/>
</dbReference>
<proteinExistence type="inferred from homology"/>
<name>A0A429ZTD4_9ENTE</name>
<dbReference type="PANTHER" id="PTHR10381">
    <property type="entry name" value="ATP-DEPENDENT CLP PROTEASE PROTEOLYTIC SUBUNIT"/>
    <property type="match status" value="1"/>
</dbReference>
<keyword evidence="5" id="KW-0720">Serine protease</keyword>
<dbReference type="GO" id="GO:0004176">
    <property type="term" value="F:ATP-dependent peptidase activity"/>
    <property type="evidence" value="ECO:0007669"/>
    <property type="project" value="InterPro"/>
</dbReference>
<keyword evidence="2" id="KW-0963">Cytoplasm</keyword>
<keyword evidence="4" id="KW-0378">Hydrolase</keyword>
<dbReference type="InterPro" id="IPR029045">
    <property type="entry name" value="ClpP/crotonase-like_dom_sf"/>
</dbReference>
<comment type="caution">
    <text evidence="7">The sequence shown here is derived from an EMBL/GenBank/DDBJ whole genome shotgun (WGS) entry which is preliminary data.</text>
</comment>
<evidence type="ECO:0000256" key="5">
    <source>
        <dbReference type="ARBA" id="ARBA00022825"/>
    </source>
</evidence>
<evidence type="ECO:0000313" key="7">
    <source>
        <dbReference type="EMBL" id="RST96948.1"/>
    </source>
</evidence>
<evidence type="ECO:0000256" key="6">
    <source>
        <dbReference type="RuleBase" id="RU003567"/>
    </source>
</evidence>
<evidence type="ECO:0000256" key="1">
    <source>
        <dbReference type="ARBA" id="ARBA00007039"/>
    </source>
</evidence>
<evidence type="ECO:0000256" key="3">
    <source>
        <dbReference type="ARBA" id="ARBA00022670"/>
    </source>
</evidence>
<keyword evidence="3" id="KW-0645">Protease</keyword>
<dbReference type="GO" id="GO:0051117">
    <property type="term" value="F:ATPase binding"/>
    <property type="evidence" value="ECO:0007669"/>
    <property type="project" value="TreeGrafter"/>
</dbReference>
<dbReference type="InterPro" id="IPR023562">
    <property type="entry name" value="ClpP/TepA"/>
</dbReference>
<dbReference type="Gene3D" id="3.90.226.10">
    <property type="entry name" value="2-enoyl-CoA Hydratase, Chain A, domain 1"/>
    <property type="match status" value="1"/>
</dbReference>
<protein>
    <recommendedName>
        <fullName evidence="6">ATP-dependent Clp protease proteolytic subunit</fullName>
    </recommendedName>
</protein>
<dbReference type="GO" id="GO:0004252">
    <property type="term" value="F:serine-type endopeptidase activity"/>
    <property type="evidence" value="ECO:0007669"/>
    <property type="project" value="InterPro"/>
</dbReference>
<dbReference type="EMBL" id="NGJS01000020">
    <property type="protein sequence ID" value="RST96948.1"/>
    <property type="molecule type" value="Genomic_DNA"/>
</dbReference>
<dbReference type="Pfam" id="PF00574">
    <property type="entry name" value="CLP_protease"/>
    <property type="match status" value="1"/>
</dbReference>
<dbReference type="PRINTS" id="PR00127">
    <property type="entry name" value="CLPPROTEASEP"/>
</dbReference>
<gene>
    <name evidence="7" type="ORF">CBF37_10350</name>
</gene>
<evidence type="ECO:0000256" key="2">
    <source>
        <dbReference type="ARBA" id="ARBA00022490"/>
    </source>
</evidence>
<sequence>MTTKIKINGPIVSNDDKWIYEWLEMDATSSNDVLSVLPDDGSDVEISINSYGGLVDAGNEIYTALMSYEGKVTINVIMAGSAASVIAMAGRPTKISPVGQIMIHNVSTGMGGDYHDMDKASEILKKANQSLSKAYQLKTGLSQEDILSKMDDETWLTADEAKKLGFVDDIMFESDERPVMVASGYNDVLPTTLINKVKEMKNQSIDKDKMQNIIDQSVERALEKQNIKKRESNKGNSTFDGFFF</sequence>
<accession>A0A429ZTD4</accession>